<dbReference type="SUPFAM" id="SSF51735">
    <property type="entry name" value="NAD(P)-binding Rossmann-fold domains"/>
    <property type="match status" value="1"/>
</dbReference>
<comment type="similarity">
    <text evidence="1 5">Belongs to the short-chain dehydrogenases/reductases (SDR) family.</text>
</comment>
<dbReference type="InterPro" id="IPR045313">
    <property type="entry name" value="CBR1-like"/>
</dbReference>
<accession>A0ABM1DT92</accession>
<evidence type="ECO:0000256" key="5">
    <source>
        <dbReference type="RuleBase" id="RU000363"/>
    </source>
</evidence>
<reference evidence="7" key="1">
    <citation type="submission" date="2025-08" db="UniProtKB">
        <authorList>
            <consortium name="RefSeq"/>
        </authorList>
    </citation>
    <scope>IDENTIFICATION</scope>
</reference>
<dbReference type="EC" id="1.1.1.184" evidence="4"/>
<dbReference type="GeneID" id="106805906"/>
<dbReference type="Pfam" id="PF00106">
    <property type="entry name" value="adh_short"/>
    <property type="match status" value="1"/>
</dbReference>
<evidence type="ECO:0000256" key="1">
    <source>
        <dbReference type="ARBA" id="ARBA00006484"/>
    </source>
</evidence>
<evidence type="ECO:0000256" key="3">
    <source>
        <dbReference type="ARBA" id="ARBA00023002"/>
    </source>
</evidence>
<proteinExistence type="inferred from homology"/>
<evidence type="ECO:0000256" key="4">
    <source>
        <dbReference type="ARBA" id="ARBA00026118"/>
    </source>
</evidence>
<evidence type="ECO:0000313" key="7">
    <source>
        <dbReference type="RefSeq" id="XP_014663163.1"/>
    </source>
</evidence>
<dbReference type="RefSeq" id="XP_014663163.1">
    <property type="nucleotide sequence ID" value="XM_014807677.1"/>
</dbReference>
<organism evidence="6 7">
    <name type="scientific">Priapulus caudatus</name>
    <name type="common">Priapulid worm</name>
    <dbReference type="NCBI Taxonomy" id="37621"/>
    <lineage>
        <taxon>Eukaryota</taxon>
        <taxon>Metazoa</taxon>
        <taxon>Ecdysozoa</taxon>
        <taxon>Scalidophora</taxon>
        <taxon>Priapulida</taxon>
        <taxon>Priapulimorpha</taxon>
        <taxon>Priapulimorphida</taxon>
        <taxon>Priapulidae</taxon>
        <taxon>Priapulus</taxon>
    </lineage>
</organism>
<dbReference type="Gene3D" id="3.40.50.720">
    <property type="entry name" value="NAD(P)-binding Rossmann-like Domain"/>
    <property type="match status" value="1"/>
</dbReference>
<dbReference type="InterPro" id="IPR036291">
    <property type="entry name" value="NAD(P)-bd_dom_sf"/>
</dbReference>
<name>A0ABM1DT92_PRICU</name>
<evidence type="ECO:0000256" key="2">
    <source>
        <dbReference type="ARBA" id="ARBA00022857"/>
    </source>
</evidence>
<dbReference type="CDD" id="cd05324">
    <property type="entry name" value="carb_red_PTCR-like_SDR_c"/>
    <property type="match status" value="1"/>
</dbReference>
<dbReference type="PANTHER" id="PTHR43963:SF4">
    <property type="entry name" value="CARBONYL REDUCTASE (NADPH)"/>
    <property type="match status" value="1"/>
</dbReference>
<dbReference type="PANTHER" id="PTHR43963">
    <property type="entry name" value="CARBONYL REDUCTASE 1-RELATED"/>
    <property type="match status" value="1"/>
</dbReference>
<dbReference type="PRINTS" id="PR00080">
    <property type="entry name" value="SDRFAMILY"/>
</dbReference>
<evidence type="ECO:0000313" key="6">
    <source>
        <dbReference type="Proteomes" id="UP000695022"/>
    </source>
</evidence>
<dbReference type="PRINTS" id="PR00081">
    <property type="entry name" value="GDHRDH"/>
</dbReference>
<keyword evidence="3" id="KW-0560">Oxidoreductase</keyword>
<dbReference type="Proteomes" id="UP000695022">
    <property type="component" value="Unplaced"/>
</dbReference>
<keyword evidence="2" id="KW-0521">NADP</keyword>
<gene>
    <name evidence="7" type="primary">LOC106805906</name>
</gene>
<sequence>MARRVAVVTGSNKGIGLGVVRGLCKQFDGDVYLTARDEKRGTDAVAELQREGLSPKFHLLDISDHASIERLRDFLKQQYGGLDVLVNNAGIAYKNSSTASAAEQAENTMAVNFFANLNVCKTMFDILKPHARVVNVSSVAGLLQRLSNPEMKKKIASNEYNIPQLEQIAKQYVEDVKAGVHAEKGYPKSHYSMTKLLLTALSRVQARELQNRNQDIVLNACCPGYVSTDMSSHGGTKTIDEGADTLIYLALLPPNVNSPIGEFVENRKISDWTA</sequence>
<dbReference type="InterPro" id="IPR002347">
    <property type="entry name" value="SDR_fam"/>
</dbReference>
<protein>
    <recommendedName>
        <fullName evidence="4">carbonyl reductase (NADPH)</fullName>
        <ecNumber evidence="4">1.1.1.184</ecNumber>
    </recommendedName>
</protein>
<keyword evidence="6" id="KW-1185">Reference proteome</keyword>